<keyword evidence="4" id="KW-1185">Reference proteome</keyword>
<keyword evidence="1" id="KW-0677">Repeat</keyword>
<dbReference type="GO" id="GO:0007095">
    <property type="term" value="P:mitotic G2 DNA damage checkpoint signaling"/>
    <property type="evidence" value="ECO:0007669"/>
    <property type="project" value="TreeGrafter"/>
</dbReference>
<dbReference type="Pfam" id="PF12738">
    <property type="entry name" value="PTCB-BRCT"/>
    <property type="match status" value="1"/>
</dbReference>
<evidence type="ECO:0000259" key="2">
    <source>
        <dbReference type="PROSITE" id="PS50172"/>
    </source>
</evidence>
<name>A0A1J4KB06_9EUKA</name>
<dbReference type="EMBL" id="MLAK01000668">
    <property type="protein sequence ID" value="OHT08403.1"/>
    <property type="molecule type" value="Genomic_DNA"/>
</dbReference>
<dbReference type="GO" id="GO:0033314">
    <property type="term" value="P:mitotic DNA replication checkpoint signaling"/>
    <property type="evidence" value="ECO:0007669"/>
    <property type="project" value="TreeGrafter"/>
</dbReference>
<dbReference type="PROSITE" id="PS50172">
    <property type="entry name" value="BRCT"/>
    <property type="match status" value="4"/>
</dbReference>
<dbReference type="CDD" id="cd00027">
    <property type="entry name" value="BRCT"/>
    <property type="match status" value="3"/>
</dbReference>
<evidence type="ECO:0000256" key="1">
    <source>
        <dbReference type="ARBA" id="ARBA00022737"/>
    </source>
</evidence>
<organism evidence="3 4">
    <name type="scientific">Tritrichomonas foetus</name>
    <dbReference type="NCBI Taxonomy" id="1144522"/>
    <lineage>
        <taxon>Eukaryota</taxon>
        <taxon>Metamonada</taxon>
        <taxon>Parabasalia</taxon>
        <taxon>Tritrichomonadida</taxon>
        <taxon>Tritrichomonadidae</taxon>
        <taxon>Tritrichomonas</taxon>
    </lineage>
</organism>
<dbReference type="Gene3D" id="3.40.50.10190">
    <property type="entry name" value="BRCT domain"/>
    <property type="match status" value="4"/>
</dbReference>
<dbReference type="VEuPathDB" id="TrichDB:TRFO_23081"/>
<dbReference type="AlphaFoldDB" id="A0A1J4KB06"/>
<dbReference type="SMART" id="SM00292">
    <property type="entry name" value="BRCT"/>
    <property type="match status" value="4"/>
</dbReference>
<dbReference type="InterPro" id="IPR036420">
    <property type="entry name" value="BRCT_dom_sf"/>
</dbReference>
<comment type="caution">
    <text evidence="3">The sequence shown here is derived from an EMBL/GenBank/DDBJ whole genome shotgun (WGS) entry which is preliminary data.</text>
</comment>
<dbReference type="SUPFAM" id="SSF52113">
    <property type="entry name" value="BRCT domain"/>
    <property type="match status" value="4"/>
</dbReference>
<feature type="domain" description="BRCT" evidence="2">
    <location>
        <begin position="357"/>
        <end position="445"/>
    </location>
</feature>
<feature type="domain" description="BRCT" evidence="2">
    <location>
        <begin position="268"/>
        <end position="349"/>
    </location>
</feature>
<dbReference type="GeneID" id="94837649"/>
<feature type="domain" description="BRCT" evidence="2">
    <location>
        <begin position="172"/>
        <end position="245"/>
    </location>
</feature>
<reference evidence="3" key="1">
    <citation type="submission" date="2016-10" db="EMBL/GenBank/DDBJ databases">
        <authorList>
            <person name="Benchimol M."/>
            <person name="Almeida L.G."/>
            <person name="Vasconcelos A.T."/>
            <person name="Perreira-Neves A."/>
            <person name="Rosa I.A."/>
            <person name="Tasca T."/>
            <person name="Bogo M.R."/>
            <person name="de Souza W."/>
        </authorList>
    </citation>
    <scope>NUCLEOTIDE SEQUENCE [LARGE SCALE GENOMIC DNA]</scope>
    <source>
        <strain evidence="3">K</strain>
    </source>
</reference>
<dbReference type="Pfam" id="PF00533">
    <property type="entry name" value="BRCT"/>
    <property type="match status" value="2"/>
</dbReference>
<dbReference type="GO" id="GO:0006270">
    <property type="term" value="P:DNA replication initiation"/>
    <property type="evidence" value="ECO:0007669"/>
    <property type="project" value="TreeGrafter"/>
</dbReference>
<dbReference type="PANTHER" id="PTHR13561:SF20">
    <property type="entry name" value="DNA TOPOISOMERASE 2-BINDING PROTEIN 1"/>
    <property type="match status" value="1"/>
</dbReference>
<protein>
    <recommendedName>
        <fullName evidence="2">BRCT domain-containing protein</fullName>
    </recommendedName>
</protein>
<proteinExistence type="predicted"/>
<dbReference type="RefSeq" id="XP_068361539.1">
    <property type="nucleotide sequence ID" value="XM_068502945.1"/>
</dbReference>
<evidence type="ECO:0000313" key="4">
    <source>
        <dbReference type="Proteomes" id="UP000179807"/>
    </source>
</evidence>
<dbReference type="OrthoDB" id="251770at2759"/>
<dbReference type="PANTHER" id="PTHR13561">
    <property type="entry name" value="DNA REPLICATION REGULATOR DPB11-RELATED"/>
    <property type="match status" value="1"/>
</dbReference>
<feature type="domain" description="BRCT" evidence="2">
    <location>
        <begin position="108"/>
        <end position="174"/>
    </location>
</feature>
<sequence length="531" mass="59714">MGFLHYWISPTFSSKTQTFTEIIRKLYRNATLKETPGDPQTLHIAPVDDVIKHYASGLMYISDVCLLEIGKKSITNKDFIKPNIQYASLCLVNLCITSAGFSGDAIKDIVEKVTLLGGTFSRSFNNDVTLVIAAKSASPKVYMAAKTDLPIVKYEWIESCFKHITRIPLDQFRISPFFGCKFTSSDLLSNQRTEIAKIVRKGGGLWSETFDDSVTFLMASSLSNTKKIQLALDDNVPIVQPEWLLHYPSEIISPRNFTLNWWCFNDNETSKLFDKCSFGLSSEIPGQFRRTLVDIILAHNGAYLETPKYYITLDTKRDENHKNSILVTPRWLLSCVCEKRLIDVSESITFSPFSFPREIDGVSGRSFMLLNFNDKRRLELSDLLRSLGATVFYKFTKSANMMVIEGADEHLKSVADEYSIPVVTPLWIMELAKTGKPPAVDKFRPSANSSSVNFRSICNQITRSASKIEGRSFPLETSTIDIDELETFTQISSSDKRIHMDRDVAYDATDGHIDVSTANTGDPFLDALNGS</sequence>
<gene>
    <name evidence="3" type="ORF">TRFO_23081</name>
</gene>
<accession>A0A1J4KB06</accession>
<dbReference type="InterPro" id="IPR001357">
    <property type="entry name" value="BRCT_dom"/>
</dbReference>
<evidence type="ECO:0000313" key="3">
    <source>
        <dbReference type="EMBL" id="OHT08403.1"/>
    </source>
</evidence>
<dbReference type="Proteomes" id="UP000179807">
    <property type="component" value="Unassembled WGS sequence"/>
</dbReference>